<dbReference type="Pfam" id="PF01323">
    <property type="entry name" value="DSBA"/>
    <property type="match status" value="1"/>
</dbReference>
<dbReference type="InterPro" id="IPR036249">
    <property type="entry name" value="Thioredoxin-like_sf"/>
</dbReference>
<proteinExistence type="inferred from homology"/>
<evidence type="ECO:0000259" key="10">
    <source>
        <dbReference type="PROSITE" id="PS51352"/>
    </source>
</evidence>
<feature type="domain" description="Thioredoxin" evidence="10">
    <location>
        <begin position="9"/>
        <end position="208"/>
    </location>
</feature>
<dbReference type="RefSeq" id="WP_109062355.1">
    <property type="nucleotide sequence ID" value="NZ_QETA01000005.1"/>
</dbReference>
<gene>
    <name evidence="11" type="ORF">DD235_12070</name>
</gene>
<comment type="subcellular location">
    <subcellularLocation>
        <location evidence="1 7">Periplasm</location>
    </subcellularLocation>
</comment>
<sequence>MRTLFQRLISTFALAGAAMLLPVAAQAQSTPYVTLERPHQTDSGDKIEVLEFFSYTCGHCAALAPLLDTWTKNQPDDVAVVHVPIAFNAGMRPLQQLYYTLEAMGRTDLHLGVFRAIHEQRTRMFDEAGITKWATETAGLDPKVFADTYNSFGVHSRMQRANQLAESYAIDSTPQVVVDGRFLTSPALANGYAQTVTQTDALVKQIRATR</sequence>
<feature type="chain" id="PRO_5015852550" description="Thiol:disulfide interchange protein" evidence="9">
    <location>
        <begin position="28"/>
        <end position="210"/>
    </location>
</feature>
<keyword evidence="3 9" id="KW-0732">Signal</keyword>
<evidence type="ECO:0000256" key="1">
    <source>
        <dbReference type="ARBA" id="ARBA00004418"/>
    </source>
</evidence>
<evidence type="ECO:0000313" key="11">
    <source>
        <dbReference type="EMBL" id="PWF22115.1"/>
    </source>
</evidence>
<dbReference type="InterPro" id="IPR050824">
    <property type="entry name" value="Thiol_disulfide_DsbA"/>
</dbReference>
<organism evidence="11 12">
    <name type="scientific">Corticimicrobacter populi</name>
    <dbReference type="NCBI Taxonomy" id="2175229"/>
    <lineage>
        <taxon>Bacteria</taxon>
        <taxon>Pseudomonadati</taxon>
        <taxon>Pseudomonadota</taxon>
        <taxon>Betaproteobacteria</taxon>
        <taxon>Burkholderiales</taxon>
        <taxon>Alcaligenaceae</taxon>
        <taxon>Corticimicrobacter</taxon>
    </lineage>
</organism>
<evidence type="ECO:0000256" key="7">
    <source>
        <dbReference type="PIRNR" id="PIRNR001488"/>
    </source>
</evidence>
<comment type="similarity">
    <text evidence="2">Belongs to the thioredoxin family. DsbA subfamily.</text>
</comment>
<dbReference type="InterPro" id="IPR001853">
    <property type="entry name" value="DSBA-like_thioredoxin_dom"/>
</dbReference>
<feature type="signal peptide" evidence="9">
    <location>
        <begin position="1"/>
        <end position="27"/>
    </location>
</feature>
<dbReference type="InterPro" id="IPR017937">
    <property type="entry name" value="Thioredoxin_CS"/>
</dbReference>
<evidence type="ECO:0000256" key="3">
    <source>
        <dbReference type="ARBA" id="ARBA00022729"/>
    </source>
</evidence>
<keyword evidence="5 7" id="KW-1015">Disulfide bond</keyword>
<dbReference type="GO" id="GO:0042597">
    <property type="term" value="C:periplasmic space"/>
    <property type="evidence" value="ECO:0007669"/>
    <property type="project" value="UniProtKB-SubCell"/>
</dbReference>
<dbReference type="InterPro" id="IPR013766">
    <property type="entry name" value="Thioredoxin_domain"/>
</dbReference>
<dbReference type="Proteomes" id="UP000245212">
    <property type="component" value="Unassembled WGS sequence"/>
</dbReference>
<evidence type="ECO:0000256" key="8">
    <source>
        <dbReference type="PIRSR" id="PIRSR001488-1"/>
    </source>
</evidence>
<accession>A0A2V1JVJ0</accession>
<evidence type="ECO:0000256" key="2">
    <source>
        <dbReference type="ARBA" id="ARBA00005791"/>
    </source>
</evidence>
<reference evidence="12" key="1">
    <citation type="submission" date="2018-05" db="EMBL/GenBank/DDBJ databases">
        <authorList>
            <person name="Li Y."/>
        </authorList>
    </citation>
    <scope>NUCLEOTIDE SEQUENCE [LARGE SCALE GENOMIC DNA]</scope>
    <source>
        <strain evidence="12">3d-2-2</strain>
    </source>
</reference>
<dbReference type="GO" id="GO:0015036">
    <property type="term" value="F:disulfide oxidoreductase activity"/>
    <property type="evidence" value="ECO:0007669"/>
    <property type="project" value="UniProtKB-ARBA"/>
</dbReference>
<keyword evidence="4 7" id="KW-0574">Periplasm</keyword>
<dbReference type="PROSITE" id="PS00194">
    <property type="entry name" value="THIOREDOXIN_1"/>
    <property type="match status" value="1"/>
</dbReference>
<keyword evidence="12" id="KW-1185">Reference proteome</keyword>
<dbReference type="PANTHER" id="PTHR35891">
    <property type="entry name" value="THIOL:DISULFIDE INTERCHANGE PROTEIN DSBA"/>
    <property type="match status" value="1"/>
</dbReference>
<dbReference type="EMBL" id="QETA01000005">
    <property type="protein sequence ID" value="PWF22115.1"/>
    <property type="molecule type" value="Genomic_DNA"/>
</dbReference>
<dbReference type="AlphaFoldDB" id="A0A2V1JVJ0"/>
<evidence type="ECO:0000256" key="6">
    <source>
        <dbReference type="ARBA" id="ARBA00023284"/>
    </source>
</evidence>
<dbReference type="CDD" id="cd03019">
    <property type="entry name" value="DsbA_DsbA"/>
    <property type="match status" value="1"/>
</dbReference>
<dbReference type="InterPro" id="IPR023205">
    <property type="entry name" value="DsbA/DsbL"/>
</dbReference>
<protein>
    <recommendedName>
        <fullName evidence="7">Thiol:disulfide interchange protein</fullName>
    </recommendedName>
</protein>
<dbReference type="PIRSF" id="PIRSF001488">
    <property type="entry name" value="Tdi_protein"/>
    <property type="match status" value="1"/>
</dbReference>
<evidence type="ECO:0000256" key="4">
    <source>
        <dbReference type="ARBA" id="ARBA00022764"/>
    </source>
</evidence>
<feature type="disulfide bond" description="Redox-active" evidence="8">
    <location>
        <begin position="57"/>
        <end position="60"/>
    </location>
</feature>
<comment type="caution">
    <text evidence="11">The sequence shown here is derived from an EMBL/GenBank/DDBJ whole genome shotgun (WGS) entry which is preliminary data.</text>
</comment>
<dbReference type="PANTHER" id="PTHR35891:SF3">
    <property type="entry name" value="THIOL:DISULFIDE INTERCHANGE PROTEIN DSBL"/>
    <property type="match status" value="1"/>
</dbReference>
<dbReference type="Pfam" id="PF00085">
    <property type="entry name" value="Thioredoxin"/>
    <property type="match status" value="1"/>
</dbReference>
<evidence type="ECO:0000256" key="9">
    <source>
        <dbReference type="SAM" id="SignalP"/>
    </source>
</evidence>
<dbReference type="SUPFAM" id="SSF52833">
    <property type="entry name" value="Thioredoxin-like"/>
    <property type="match status" value="1"/>
</dbReference>
<dbReference type="PROSITE" id="PS51352">
    <property type="entry name" value="THIOREDOXIN_2"/>
    <property type="match status" value="1"/>
</dbReference>
<evidence type="ECO:0000313" key="12">
    <source>
        <dbReference type="Proteomes" id="UP000245212"/>
    </source>
</evidence>
<keyword evidence="6" id="KW-0676">Redox-active center</keyword>
<dbReference type="Gene3D" id="3.40.30.10">
    <property type="entry name" value="Glutaredoxin"/>
    <property type="match status" value="1"/>
</dbReference>
<name>A0A2V1JVJ0_9BURK</name>
<evidence type="ECO:0000256" key="5">
    <source>
        <dbReference type="ARBA" id="ARBA00023157"/>
    </source>
</evidence>